<dbReference type="Proteomes" id="UP000295496">
    <property type="component" value="Unassembled WGS sequence"/>
</dbReference>
<dbReference type="CDD" id="cd03789">
    <property type="entry name" value="GT9_LPS_heptosyltransferase"/>
    <property type="match status" value="1"/>
</dbReference>
<accession>A0A4R1L3B2</accession>
<dbReference type="PANTHER" id="PTHR30160:SF15">
    <property type="entry name" value="GLYCOSYLTRANSFERASE HI_0523-RELATED"/>
    <property type="match status" value="1"/>
</dbReference>
<evidence type="ECO:0000256" key="2">
    <source>
        <dbReference type="ARBA" id="ARBA00022679"/>
    </source>
</evidence>
<evidence type="ECO:0000313" key="4">
    <source>
        <dbReference type="Proteomes" id="UP000295496"/>
    </source>
</evidence>
<keyword evidence="1" id="KW-0328">Glycosyltransferase</keyword>
<dbReference type="EMBL" id="SMGJ01000001">
    <property type="protein sequence ID" value="TCK71423.1"/>
    <property type="molecule type" value="Genomic_DNA"/>
</dbReference>
<dbReference type="Pfam" id="PF01075">
    <property type="entry name" value="Glyco_transf_9"/>
    <property type="match status" value="1"/>
</dbReference>
<proteinExistence type="predicted"/>
<dbReference type="GO" id="GO:0005829">
    <property type="term" value="C:cytosol"/>
    <property type="evidence" value="ECO:0007669"/>
    <property type="project" value="TreeGrafter"/>
</dbReference>
<dbReference type="SUPFAM" id="SSF53756">
    <property type="entry name" value="UDP-Glycosyltransferase/glycogen phosphorylase"/>
    <property type="match status" value="1"/>
</dbReference>
<dbReference type="GO" id="GO:0009244">
    <property type="term" value="P:lipopolysaccharide core region biosynthetic process"/>
    <property type="evidence" value="ECO:0007669"/>
    <property type="project" value="TreeGrafter"/>
</dbReference>
<dbReference type="PANTHER" id="PTHR30160">
    <property type="entry name" value="TETRAACYLDISACCHARIDE 4'-KINASE-RELATED"/>
    <property type="match status" value="1"/>
</dbReference>
<evidence type="ECO:0000313" key="3">
    <source>
        <dbReference type="EMBL" id="TCK71423.1"/>
    </source>
</evidence>
<keyword evidence="4" id="KW-1185">Reference proteome</keyword>
<sequence>MQHLLVIRNDKIGDFMLIFPALALIKQSEPNIKITALVPNYTAPLAQLCPYIDNIIIDSKDKKNSVEFHRTLSHIKTTRFDAVISFVSDWYNAKLTWQSGIKYRLAPATKLFQFLYNHRLTQRRSRSEKAEFEYNMDLARQFLKDHKITVVEPQPPYLVLAKTAVQNQRILLSQQLNIDQSKKWLFVHSGTGGSANSLSLNQYVELIHGILAEFDCHIVLTAGPNESEKAHQLAEMVSNKNIVIYDQNNGLQDFTHSLACADLFIAGSTGPLHICGALNIPTIGFYPSRLSAIPRRWRPINQPDRHIAFCPPFRKEVEKNLTVIPIQDCLKKIIPFMQQQWGVEKQN</sequence>
<dbReference type="RefSeq" id="WP_132300180.1">
    <property type="nucleotide sequence ID" value="NZ_CP170642.1"/>
</dbReference>
<keyword evidence="2 3" id="KW-0808">Transferase</keyword>
<comment type="caution">
    <text evidence="3">The sequence shown here is derived from an EMBL/GenBank/DDBJ whole genome shotgun (WGS) entry which is preliminary data.</text>
</comment>
<dbReference type="Gene3D" id="3.40.50.2000">
    <property type="entry name" value="Glycogen Phosphorylase B"/>
    <property type="match status" value="2"/>
</dbReference>
<dbReference type="InterPro" id="IPR002201">
    <property type="entry name" value="Glyco_trans_9"/>
</dbReference>
<evidence type="ECO:0000256" key="1">
    <source>
        <dbReference type="ARBA" id="ARBA00022676"/>
    </source>
</evidence>
<gene>
    <name evidence="3" type="ORF">EV692_0493</name>
</gene>
<dbReference type="GO" id="GO:0008713">
    <property type="term" value="F:ADP-heptose-lipopolysaccharide heptosyltransferase activity"/>
    <property type="evidence" value="ECO:0007669"/>
    <property type="project" value="TreeGrafter"/>
</dbReference>
<dbReference type="InterPro" id="IPR051199">
    <property type="entry name" value="LPS_LOS_Heptosyltrfase"/>
</dbReference>
<protein>
    <submittedName>
        <fullName evidence="3">ADP-heptose:LPS heptosyltransferase</fullName>
    </submittedName>
</protein>
<organism evidence="3 4">
    <name type="scientific">Lonepinella koalarum</name>
    <dbReference type="NCBI Taxonomy" id="53417"/>
    <lineage>
        <taxon>Bacteria</taxon>
        <taxon>Pseudomonadati</taxon>
        <taxon>Pseudomonadota</taxon>
        <taxon>Gammaproteobacteria</taxon>
        <taxon>Pasteurellales</taxon>
        <taxon>Pasteurellaceae</taxon>
        <taxon>Lonepinella</taxon>
    </lineage>
</organism>
<reference evidence="3 4" key="1">
    <citation type="submission" date="2019-03" db="EMBL/GenBank/DDBJ databases">
        <title>Genomic Encyclopedia of Type Strains, Phase IV (KMG-IV): sequencing the most valuable type-strain genomes for metagenomic binning, comparative biology and taxonomic classification.</title>
        <authorList>
            <person name="Goeker M."/>
        </authorList>
    </citation>
    <scope>NUCLEOTIDE SEQUENCE [LARGE SCALE GENOMIC DNA]</scope>
    <source>
        <strain evidence="3 4">DSM 10053</strain>
    </source>
</reference>
<name>A0A4R1L3B2_9PAST</name>
<dbReference type="AlphaFoldDB" id="A0A4R1L3B2"/>